<feature type="region of interest" description="Disordered" evidence="1">
    <location>
        <begin position="1"/>
        <end position="64"/>
    </location>
</feature>
<feature type="compositionally biased region" description="Basic and acidic residues" evidence="1">
    <location>
        <begin position="53"/>
        <end position="64"/>
    </location>
</feature>
<dbReference type="Proteomes" id="UP000247612">
    <property type="component" value="Unassembled WGS sequence"/>
</dbReference>
<feature type="compositionally biased region" description="Basic and acidic residues" evidence="1">
    <location>
        <begin position="188"/>
        <end position="198"/>
    </location>
</feature>
<gene>
    <name evidence="2" type="ORF">DES51_1079</name>
</gene>
<reference evidence="2 3" key="1">
    <citation type="submission" date="2018-05" db="EMBL/GenBank/DDBJ databases">
        <title>Genomic Encyclopedia of Type Strains, Phase IV (KMG-IV): sequencing the most valuable type-strain genomes for metagenomic binning, comparative biology and taxonomic classification.</title>
        <authorList>
            <person name="Goeker M."/>
        </authorList>
    </citation>
    <scope>NUCLEOTIDE SEQUENCE [LARGE SCALE GENOMIC DNA]</scope>
    <source>
        <strain evidence="2 3">JC118</strain>
    </source>
</reference>
<accession>A0A318KL51</accession>
<feature type="compositionally biased region" description="Basic and acidic residues" evidence="1">
    <location>
        <begin position="206"/>
        <end position="230"/>
    </location>
</feature>
<comment type="caution">
    <text evidence="2">The sequence shown here is derived from an EMBL/GenBank/DDBJ whole genome shotgun (WGS) entry which is preliminary data.</text>
</comment>
<evidence type="ECO:0000313" key="3">
    <source>
        <dbReference type="Proteomes" id="UP000247612"/>
    </source>
</evidence>
<sequence>MEELETSVEMQEVAEPETQVEETQTEPVVEQAETEEVAKPQQTPEENAAFARMRREQEQARREAEIYRKQAERMAQAASKFGYQGNPDEVADQIEAAATGKPLEQVRSERLQREQSMLQAQQAAAERDLYKNQLIEFQVKSAMERDLAAIRKIDKTVKKLDDLGPEFASLVNSGVDAQTAYFAVKAKEQANTKPKPKDIGAIGAGNKEKDYYTPDEVDRLTDEEMNDPKIRAKVRKSMTKWK</sequence>
<dbReference type="STRING" id="1034346.GCA_000313565_03044"/>
<evidence type="ECO:0000256" key="1">
    <source>
        <dbReference type="SAM" id="MobiDB-lite"/>
    </source>
</evidence>
<dbReference type="OrthoDB" id="9916792at2"/>
<keyword evidence="3" id="KW-1185">Reference proteome</keyword>
<protein>
    <recommendedName>
        <fullName evidence="4">DUF4355 domain-containing protein</fullName>
    </recommendedName>
</protein>
<proteinExistence type="predicted"/>
<evidence type="ECO:0000313" key="2">
    <source>
        <dbReference type="EMBL" id="PXX78469.1"/>
    </source>
</evidence>
<dbReference type="AlphaFoldDB" id="A0A318KL51"/>
<evidence type="ECO:0008006" key="4">
    <source>
        <dbReference type="Google" id="ProtNLM"/>
    </source>
</evidence>
<feature type="region of interest" description="Disordered" evidence="1">
    <location>
        <begin position="188"/>
        <end position="242"/>
    </location>
</feature>
<feature type="compositionally biased region" description="Acidic residues" evidence="1">
    <location>
        <begin position="1"/>
        <end position="24"/>
    </location>
</feature>
<feature type="compositionally biased region" description="Basic residues" evidence="1">
    <location>
        <begin position="231"/>
        <end position="242"/>
    </location>
</feature>
<organism evidence="2 3">
    <name type="scientific">Dielma fastidiosa</name>
    <dbReference type="NCBI Taxonomy" id="1034346"/>
    <lineage>
        <taxon>Bacteria</taxon>
        <taxon>Bacillati</taxon>
        <taxon>Bacillota</taxon>
        <taxon>Erysipelotrichia</taxon>
        <taxon>Erysipelotrichales</taxon>
        <taxon>Erysipelotrichaceae</taxon>
        <taxon>Dielma</taxon>
    </lineage>
</organism>
<dbReference type="EMBL" id="QJKH01000007">
    <property type="protein sequence ID" value="PXX78469.1"/>
    <property type="molecule type" value="Genomic_DNA"/>
</dbReference>
<name>A0A318KL51_9FIRM</name>
<dbReference type="RefSeq" id="WP_022939321.1">
    <property type="nucleotide sequence ID" value="NZ_CABKRQ010000008.1"/>
</dbReference>